<feature type="region of interest" description="Disordered" evidence="1">
    <location>
        <begin position="17"/>
        <end position="51"/>
    </location>
</feature>
<comment type="caution">
    <text evidence="2">The sequence shown here is derived from an EMBL/GenBank/DDBJ whole genome shotgun (WGS) entry which is preliminary data.</text>
</comment>
<accession>A0A9Q3C7S9</accession>
<reference evidence="2" key="1">
    <citation type="submission" date="2021-03" db="EMBL/GenBank/DDBJ databases">
        <title>Draft genome sequence of rust myrtle Austropuccinia psidii MF-1, a brazilian biotype.</title>
        <authorList>
            <person name="Quecine M.C."/>
            <person name="Pachon D.M.R."/>
            <person name="Bonatelli M.L."/>
            <person name="Correr F.H."/>
            <person name="Franceschini L.M."/>
            <person name="Leite T.F."/>
            <person name="Margarido G.R.A."/>
            <person name="Almeida C.A."/>
            <person name="Ferrarezi J.A."/>
            <person name="Labate C.A."/>
        </authorList>
    </citation>
    <scope>NUCLEOTIDE SEQUENCE</scope>
    <source>
        <strain evidence="2">MF-1</strain>
    </source>
</reference>
<protein>
    <submittedName>
        <fullName evidence="2">Uncharacterized protein</fullName>
    </submittedName>
</protein>
<proteinExistence type="predicted"/>
<dbReference type="Proteomes" id="UP000765509">
    <property type="component" value="Unassembled WGS sequence"/>
</dbReference>
<keyword evidence="3" id="KW-1185">Reference proteome</keyword>
<evidence type="ECO:0000313" key="2">
    <source>
        <dbReference type="EMBL" id="MBW0478078.1"/>
    </source>
</evidence>
<evidence type="ECO:0000256" key="1">
    <source>
        <dbReference type="SAM" id="MobiDB-lite"/>
    </source>
</evidence>
<dbReference type="EMBL" id="AVOT02005046">
    <property type="protein sequence ID" value="MBW0478078.1"/>
    <property type="molecule type" value="Genomic_DNA"/>
</dbReference>
<organism evidence="2 3">
    <name type="scientific">Austropuccinia psidii MF-1</name>
    <dbReference type="NCBI Taxonomy" id="1389203"/>
    <lineage>
        <taxon>Eukaryota</taxon>
        <taxon>Fungi</taxon>
        <taxon>Dikarya</taxon>
        <taxon>Basidiomycota</taxon>
        <taxon>Pucciniomycotina</taxon>
        <taxon>Pucciniomycetes</taxon>
        <taxon>Pucciniales</taxon>
        <taxon>Sphaerophragmiaceae</taxon>
        <taxon>Austropuccinia</taxon>
    </lineage>
</organism>
<evidence type="ECO:0000313" key="3">
    <source>
        <dbReference type="Proteomes" id="UP000765509"/>
    </source>
</evidence>
<feature type="compositionally biased region" description="Acidic residues" evidence="1">
    <location>
        <begin position="18"/>
        <end position="27"/>
    </location>
</feature>
<sequence>MCYFAGFSRTTIRGPCEDYAEEEENSVEDNKSDSTGAGLAPVVTSQGTGGPALAQYNQPFSHQSEPSSLAIKYQMTQIMANI</sequence>
<gene>
    <name evidence="2" type="ORF">O181_017793</name>
</gene>
<name>A0A9Q3C7S9_9BASI</name>
<dbReference type="AlphaFoldDB" id="A0A9Q3C7S9"/>